<sequence>MLTKKYLRVASLATVLTFVFFGANAHNNAIPEMDEVDRFAQKVFQNAQLLSFRDKIEYCGFIGYDHQRSLVATTPNAGDADGCEPIDDGELDVIASYHTHGSYSADADTETPSVDDLVADFSEGIDGYVATPGGRFWVISLEDQATFLLCEKGCVQKDPEFKPCPAFTPKHSYTVEELKQREANDDGSC</sequence>
<keyword evidence="4" id="KW-1185">Reference proteome</keyword>
<feature type="signal peptide" evidence="1">
    <location>
        <begin position="1"/>
        <end position="25"/>
    </location>
</feature>
<dbReference type="STRING" id="349064.SAMN05660429_01314"/>
<dbReference type="RefSeq" id="WP_093328644.1">
    <property type="nucleotide sequence ID" value="NZ_AP027363.1"/>
</dbReference>
<dbReference type="InterPro" id="IPR025479">
    <property type="entry name" value="DUF4329"/>
</dbReference>
<reference evidence="3 4" key="1">
    <citation type="submission" date="2016-10" db="EMBL/GenBank/DDBJ databases">
        <authorList>
            <person name="de Groot N.N."/>
        </authorList>
    </citation>
    <scope>NUCLEOTIDE SEQUENCE [LARGE SCALE GENOMIC DNA]</scope>
    <source>
        <strain evidence="3 4">DSM 19706</strain>
    </source>
</reference>
<gene>
    <name evidence="3" type="ORF">SAMN05660429_01314</name>
</gene>
<keyword evidence="1" id="KW-0732">Signal</keyword>
<evidence type="ECO:0000256" key="1">
    <source>
        <dbReference type="SAM" id="SignalP"/>
    </source>
</evidence>
<name>A0A1I0CSH7_THASX</name>
<dbReference type="Proteomes" id="UP000199308">
    <property type="component" value="Unassembled WGS sequence"/>
</dbReference>
<protein>
    <recommendedName>
        <fullName evidence="2">DUF4329 domain-containing protein</fullName>
    </recommendedName>
</protein>
<feature type="chain" id="PRO_5011542999" description="DUF4329 domain-containing protein" evidence="1">
    <location>
        <begin position="26"/>
        <end position="189"/>
    </location>
</feature>
<dbReference type="AlphaFoldDB" id="A0A1I0CSH7"/>
<dbReference type="EMBL" id="FOHK01000005">
    <property type="protein sequence ID" value="SET22730.1"/>
    <property type="molecule type" value="Genomic_DNA"/>
</dbReference>
<organism evidence="3 4">
    <name type="scientific">Thalassotalea agarivorans</name>
    <name type="common">Thalassomonas agarivorans</name>
    <dbReference type="NCBI Taxonomy" id="349064"/>
    <lineage>
        <taxon>Bacteria</taxon>
        <taxon>Pseudomonadati</taxon>
        <taxon>Pseudomonadota</taxon>
        <taxon>Gammaproteobacteria</taxon>
        <taxon>Alteromonadales</taxon>
        <taxon>Colwelliaceae</taxon>
        <taxon>Thalassotalea</taxon>
    </lineage>
</organism>
<evidence type="ECO:0000313" key="4">
    <source>
        <dbReference type="Proteomes" id="UP000199308"/>
    </source>
</evidence>
<evidence type="ECO:0000313" key="3">
    <source>
        <dbReference type="EMBL" id="SET22730.1"/>
    </source>
</evidence>
<evidence type="ECO:0000259" key="2">
    <source>
        <dbReference type="Pfam" id="PF14220"/>
    </source>
</evidence>
<dbReference type="Pfam" id="PF14220">
    <property type="entry name" value="DUF4329"/>
    <property type="match status" value="1"/>
</dbReference>
<dbReference type="OrthoDB" id="7850904at2"/>
<accession>A0A1I0CSH7</accession>
<proteinExistence type="predicted"/>
<feature type="domain" description="DUF4329" evidence="2">
    <location>
        <begin position="38"/>
        <end position="149"/>
    </location>
</feature>